<dbReference type="Proteomes" id="UP001596103">
    <property type="component" value="Unassembled WGS sequence"/>
</dbReference>
<dbReference type="PROSITE" id="PS51257">
    <property type="entry name" value="PROKAR_LIPOPROTEIN"/>
    <property type="match status" value="1"/>
</dbReference>
<gene>
    <name evidence="3" type="ORF">ACFPTO_22795</name>
</gene>
<feature type="transmembrane region" description="Helical" evidence="2">
    <location>
        <begin position="12"/>
        <end position="31"/>
    </location>
</feature>
<dbReference type="EMBL" id="JBHSMP010000038">
    <property type="protein sequence ID" value="MFC5431608.1"/>
    <property type="molecule type" value="Genomic_DNA"/>
</dbReference>
<protein>
    <submittedName>
        <fullName evidence="3">Uncharacterized protein</fullName>
    </submittedName>
</protein>
<reference evidence="4" key="1">
    <citation type="journal article" date="2019" name="Int. J. Syst. Evol. Microbiol.">
        <title>The Global Catalogue of Microorganisms (GCM) 10K type strain sequencing project: providing services to taxonomists for standard genome sequencing and annotation.</title>
        <authorList>
            <consortium name="The Broad Institute Genomics Platform"/>
            <consortium name="The Broad Institute Genome Sequencing Center for Infectious Disease"/>
            <person name="Wu L."/>
            <person name="Ma J."/>
        </authorList>
    </citation>
    <scope>NUCLEOTIDE SEQUENCE [LARGE SCALE GENOMIC DNA]</scope>
    <source>
        <strain evidence="4">CCUG 56042</strain>
    </source>
</reference>
<dbReference type="RefSeq" id="WP_377714973.1">
    <property type="nucleotide sequence ID" value="NZ_JBHSMP010000038.1"/>
</dbReference>
<comment type="caution">
    <text evidence="3">The sequence shown here is derived from an EMBL/GenBank/DDBJ whole genome shotgun (WGS) entry which is preliminary data.</text>
</comment>
<name>A0ABW0JF03_9BURK</name>
<feature type="region of interest" description="Disordered" evidence="1">
    <location>
        <begin position="36"/>
        <end position="59"/>
    </location>
</feature>
<keyword evidence="2" id="KW-1133">Transmembrane helix</keyword>
<evidence type="ECO:0000313" key="3">
    <source>
        <dbReference type="EMBL" id="MFC5431608.1"/>
    </source>
</evidence>
<keyword evidence="4" id="KW-1185">Reference proteome</keyword>
<keyword evidence="2" id="KW-0472">Membrane</keyword>
<keyword evidence="2" id="KW-0812">Transmembrane</keyword>
<feature type="compositionally biased region" description="Basic and acidic residues" evidence="1">
    <location>
        <begin position="39"/>
        <end position="51"/>
    </location>
</feature>
<organism evidence="3 4">
    <name type="scientific">Paraburkholderia denitrificans</name>
    <dbReference type="NCBI Taxonomy" id="694025"/>
    <lineage>
        <taxon>Bacteria</taxon>
        <taxon>Pseudomonadati</taxon>
        <taxon>Pseudomonadota</taxon>
        <taxon>Betaproteobacteria</taxon>
        <taxon>Burkholderiales</taxon>
        <taxon>Burkholderiaceae</taxon>
        <taxon>Paraburkholderia</taxon>
    </lineage>
</organism>
<evidence type="ECO:0000313" key="4">
    <source>
        <dbReference type="Proteomes" id="UP001596103"/>
    </source>
</evidence>
<sequence length="59" mass="6223">MRELEVLQEPAGWRRGAAVVAVVGAACAIAARAVPRTLRARDHDGDNDAEMRAPNAGGR</sequence>
<evidence type="ECO:0000256" key="1">
    <source>
        <dbReference type="SAM" id="MobiDB-lite"/>
    </source>
</evidence>
<proteinExistence type="predicted"/>
<accession>A0ABW0JF03</accession>
<evidence type="ECO:0000256" key="2">
    <source>
        <dbReference type="SAM" id="Phobius"/>
    </source>
</evidence>